<dbReference type="GO" id="GO:0016705">
    <property type="term" value="F:oxidoreductase activity, acting on paired donors, with incorporation or reduction of molecular oxygen"/>
    <property type="evidence" value="ECO:0007669"/>
    <property type="project" value="UniProtKB-ARBA"/>
</dbReference>
<sequence>MALSKTMNRPMTGEEYLDSLRDGREIWIYGERVKDVTIHPAFRNSARMIARMYDALHDPNQQDVLLTDTDTGNGGKTHPFFKAPKSAQDLIASRDAIKAWQRIAYGWMGRSPDYKASFIATLGANSEFYKPFHENAMRWYQRAQEQVLFLNHAIVNPPVDRNKPPHEVSDVFMHVTKETDGGIFVSGAKVVATGSALTHANFMAHYGPLPIQKEEFALILIIPMDAPGVKLICRPSYEYNAAVMGSPFDYPLSSRLDENDAVLVFDNVFVPWENVLVYRDLDKVNNFFPLSGFIPRFTFHGCNRFVVKLEFIAGLLIKALESTGSKDFRGVQSRLGEVIAWRNLFNAISEAMTHAPVPWVGEYVNPDVRHGLAYRVFAPLAYPRIKEIIETDVASALIYMNSNAVDFKTPEIRPYLDKYLRGSNGYDAEAKMKVMKALWDAVGSEFGGRHELYERNYAGNYENIRIETLFTAQAMGDIDSFVGIAESMMGEYDLDGWKVDDLISPEDVNIHFQKRPK</sequence>
<feature type="domain" description="HpaB/PvcC/4-BUDH N-terminal" evidence="7">
    <location>
        <begin position="12"/>
        <end position="277"/>
    </location>
</feature>
<dbReference type="Proteomes" id="UP000217785">
    <property type="component" value="Unassembled WGS sequence"/>
</dbReference>
<evidence type="ECO:0000256" key="3">
    <source>
        <dbReference type="ARBA" id="ARBA00023002"/>
    </source>
</evidence>
<dbReference type="InterPro" id="IPR024674">
    <property type="entry name" value="HpaB/PvcC/4-BUDH_N"/>
</dbReference>
<dbReference type="Pfam" id="PF03241">
    <property type="entry name" value="HpaB"/>
    <property type="match status" value="1"/>
</dbReference>
<dbReference type="AlphaFoldDB" id="A0A292YR89"/>
<dbReference type="PIRSF" id="PIRSF500125">
    <property type="entry name" value="4_HPA_large"/>
    <property type="match status" value="1"/>
</dbReference>
<feature type="binding site" evidence="5">
    <location>
        <begin position="152"/>
        <end position="154"/>
    </location>
    <ligand>
        <name>FAD</name>
        <dbReference type="ChEBI" id="CHEBI:57692"/>
    </ligand>
</feature>
<dbReference type="InterPro" id="IPR024677">
    <property type="entry name" value="HpaB/PvcC"/>
</dbReference>
<evidence type="ECO:0000256" key="5">
    <source>
        <dbReference type="PIRSR" id="PIRSR000331-2"/>
    </source>
</evidence>
<feature type="domain" description="HpaB/PvcC/4-BUDH C-terminal" evidence="6">
    <location>
        <begin position="285"/>
        <end position="479"/>
    </location>
</feature>
<evidence type="ECO:0000256" key="1">
    <source>
        <dbReference type="ARBA" id="ARBA00022630"/>
    </source>
</evidence>
<dbReference type="InterPro" id="IPR024719">
    <property type="entry name" value="HpaB/PvcC/4-BUDH_C"/>
</dbReference>
<dbReference type="Pfam" id="PF11794">
    <property type="entry name" value="HpaB_N"/>
    <property type="match status" value="1"/>
</dbReference>
<dbReference type="PANTHER" id="PTHR36117:SF3">
    <property type="entry name" value="4-HYDROXYPHENYLACETATE 3-MONOOXYGENASE-RELATED"/>
    <property type="match status" value="1"/>
</dbReference>
<dbReference type="InterPro" id="IPR046373">
    <property type="entry name" value="Acyl-CoA_Oxase/DH_mid-dom_sf"/>
</dbReference>
<dbReference type="GO" id="GO:0004497">
    <property type="term" value="F:monooxygenase activity"/>
    <property type="evidence" value="ECO:0007669"/>
    <property type="project" value="UniProtKB-ARBA"/>
</dbReference>
<dbReference type="Gene3D" id="2.40.110.10">
    <property type="entry name" value="Butyryl-CoA Dehydrogenase, subunit A, domain 2"/>
    <property type="match status" value="1"/>
</dbReference>
<protein>
    <submittedName>
        <fullName evidence="8">Pyoverdin chromophore biosynthetic protein pvcC</fullName>
    </submittedName>
</protein>
<feature type="binding site" evidence="5">
    <location>
        <position position="193"/>
    </location>
    <ligand>
        <name>FAD</name>
        <dbReference type="ChEBI" id="CHEBI:57692"/>
    </ligand>
</feature>
<reference evidence="9" key="1">
    <citation type="submission" date="2017-07" db="EMBL/GenBank/DDBJ databases">
        <title>Draft genome sequence of Effusibacillus lacus strain skLN1.</title>
        <authorList>
            <person name="Watanabe M."/>
            <person name="Kojima H."/>
            <person name="Fukui M."/>
        </authorList>
    </citation>
    <scope>NUCLEOTIDE SEQUENCE [LARGE SCALE GENOMIC DNA]</scope>
    <source>
        <strain evidence="9">skLN1</strain>
    </source>
</reference>
<dbReference type="SUPFAM" id="SSF47203">
    <property type="entry name" value="Acyl-CoA dehydrogenase C-terminal domain-like"/>
    <property type="match status" value="1"/>
</dbReference>
<evidence type="ECO:0000256" key="4">
    <source>
        <dbReference type="ARBA" id="ARBA00061227"/>
    </source>
</evidence>
<evidence type="ECO:0000259" key="7">
    <source>
        <dbReference type="Pfam" id="PF11794"/>
    </source>
</evidence>
<evidence type="ECO:0000313" key="8">
    <source>
        <dbReference type="EMBL" id="GAX91273.1"/>
    </source>
</evidence>
<keyword evidence="2 5" id="KW-0274">FAD</keyword>
<dbReference type="InterPro" id="IPR009100">
    <property type="entry name" value="AcylCoA_DH/oxidase_NM_dom_sf"/>
</dbReference>
<dbReference type="FunFam" id="2.40.110.10:FF:000026">
    <property type="entry name" value="4-hydroxyphenylacetate 3-monooxygenase oxygenase component"/>
    <property type="match status" value="1"/>
</dbReference>
<dbReference type="FunFam" id="1.10.3140.10:FF:000001">
    <property type="entry name" value="4-hydroxyphenylacetate 3-monooxygenase oxygenase component"/>
    <property type="match status" value="1"/>
</dbReference>
<keyword evidence="9" id="KW-1185">Reference proteome</keyword>
<evidence type="ECO:0000313" key="9">
    <source>
        <dbReference type="Proteomes" id="UP000217785"/>
    </source>
</evidence>
<name>A0A292YR89_9BACL</name>
<dbReference type="InterPro" id="IPR036250">
    <property type="entry name" value="AcylCo_DH-like_C"/>
</dbReference>
<dbReference type="Gene3D" id="1.20.140.10">
    <property type="entry name" value="Butyryl-CoA Dehydrogenase, subunit A, domain 3"/>
    <property type="match status" value="1"/>
</dbReference>
<dbReference type="Gene3D" id="1.10.3140.10">
    <property type="entry name" value="4-hydroxybutyryl-coa dehydratase, domain 1"/>
    <property type="match status" value="1"/>
</dbReference>
<evidence type="ECO:0000259" key="6">
    <source>
        <dbReference type="Pfam" id="PF03241"/>
    </source>
</evidence>
<proteinExistence type="inferred from homology"/>
<dbReference type="RefSeq" id="WP_096182993.1">
    <property type="nucleotide sequence ID" value="NZ_BDUF01000086.1"/>
</dbReference>
<dbReference type="OrthoDB" id="9785230at2"/>
<dbReference type="PIRSF" id="PIRSF000331">
    <property type="entry name" value="HpaA_HpaB"/>
    <property type="match status" value="1"/>
</dbReference>
<gene>
    <name evidence="8" type="ORF">EFBL_2939</name>
</gene>
<dbReference type="InterPro" id="IPR004925">
    <property type="entry name" value="HpaB/PvcC/4-BUDH"/>
</dbReference>
<dbReference type="PANTHER" id="PTHR36117">
    <property type="entry name" value="4-HYDROXYPHENYLACETATE 3-MONOOXYGENASE-RELATED"/>
    <property type="match status" value="1"/>
</dbReference>
<dbReference type="SUPFAM" id="SSF56645">
    <property type="entry name" value="Acyl-CoA dehydrogenase NM domain-like"/>
    <property type="match status" value="1"/>
</dbReference>
<dbReference type="GO" id="GO:0016627">
    <property type="term" value="F:oxidoreductase activity, acting on the CH-CH group of donors"/>
    <property type="evidence" value="ECO:0007669"/>
    <property type="project" value="InterPro"/>
</dbReference>
<dbReference type="EMBL" id="BDUF01000086">
    <property type="protein sequence ID" value="GAX91273.1"/>
    <property type="molecule type" value="Genomic_DNA"/>
</dbReference>
<keyword evidence="3" id="KW-0560">Oxidoreductase</keyword>
<organism evidence="8 9">
    <name type="scientific">Effusibacillus lacus</name>
    <dbReference type="NCBI Taxonomy" id="1348429"/>
    <lineage>
        <taxon>Bacteria</taxon>
        <taxon>Bacillati</taxon>
        <taxon>Bacillota</taxon>
        <taxon>Bacilli</taxon>
        <taxon>Bacillales</taxon>
        <taxon>Alicyclobacillaceae</taxon>
        <taxon>Effusibacillus</taxon>
    </lineage>
</organism>
<comment type="similarity">
    <text evidence="4">Belongs to the FADH(2)-utilizing monooxygenase family.</text>
</comment>
<comment type="caution">
    <text evidence="8">The sequence shown here is derived from an EMBL/GenBank/DDBJ whole genome shotgun (WGS) entry which is preliminary data.</text>
</comment>
<accession>A0A292YR89</accession>
<keyword evidence="1" id="KW-0285">Flavoprotein</keyword>
<evidence type="ECO:0000256" key="2">
    <source>
        <dbReference type="ARBA" id="ARBA00022827"/>
    </source>
</evidence>